<dbReference type="Proteomes" id="UP001457282">
    <property type="component" value="Unassembled WGS sequence"/>
</dbReference>
<reference evidence="5 6" key="1">
    <citation type="journal article" date="2023" name="G3 (Bethesda)">
        <title>A chromosome-length genome assembly and annotation of blackberry (Rubus argutus, cv. 'Hillquist').</title>
        <authorList>
            <person name="Bruna T."/>
            <person name="Aryal R."/>
            <person name="Dudchenko O."/>
            <person name="Sargent D.J."/>
            <person name="Mead D."/>
            <person name="Buti M."/>
            <person name="Cavallini A."/>
            <person name="Hytonen T."/>
            <person name="Andres J."/>
            <person name="Pham M."/>
            <person name="Weisz D."/>
            <person name="Mascagni F."/>
            <person name="Usai G."/>
            <person name="Natali L."/>
            <person name="Bassil N."/>
            <person name="Fernandez G.E."/>
            <person name="Lomsadze A."/>
            <person name="Armour M."/>
            <person name="Olukolu B."/>
            <person name="Poorten T."/>
            <person name="Britton C."/>
            <person name="Davik J."/>
            <person name="Ashrafi H."/>
            <person name="Aiden E.L."/>
            <person name="Borodovsky M."/>
            <person name="Worthington M."/>
        </authorList>
    </citation>
    <scope>NUCLEOTIDE SEQUENCE [LARGE SCALE GENOMIC DNA]</scope>
    <source>
        <strain evidence="5">PI 553951</strain>
    </source>
</reference>
<dbReference type="InterPro" id="IPR001245">
    <property type="entry name" value="Ser-Thr/Tyr_kinase_cat_dom"/>
</dbReference>
<dbReference type="GO" id="GO:0004672">
    <property type="term" value="F:protein kinase activity"/>
    <property type="evidence" value="ECO:0007669"/>
    <property type="project" value="InterPro"/>
</dbReference>
<evidence type="ECO:0000313" key="5">
    <source>
        <dbReference type="EMBL" id="KAK9923102.1"/>
    </source>
</evidence>
<dbReference type="PANTHER" id="PTHR47209:SF10">
    <property type="entry name" value="E3 UBIQUITIN-PROTEIN LIGASE KEG-LIKE"/>
    <property type="match status" value="1"/>
</dbReference>
<dbReference type="GO" id="GO:0006952">
    <property type="term" value="P:defense response"/>
    <property type="evidence" value="ECO:0007669"/>
    <property type="project" value="UniProtKB-KW"/>
</dbReference>
<dbReference type="Gene3D" id="1.20.5.4130">
    <property type="match status" value="1"/>
</dbReference>
<proteinExistence type="predicted"/>
<dbReference type="PROSITE" id="PS50011">
    <property type="entry name" value="PROTEIN_KINASE_DOM"/>
    <property type="match status" value="1"/>
</dbReference>
<dbReference type="SUPFAM" id="SSF56112">
    <property type="entry name" value="Protein kinase-like (PK-like)"/>
    <property type="match status" value="1"/>
</dbReference>
<protein>
    <recommendedName>
        <fullName evidence="4">Protein kinase domain-containing protein</fullName>
    </recommendedName>
</protein>
<keyword evidence="3" id="KW-0611">Plant defense</keyword>
<dbReference type="InterPro" id="IPR038005">
    <property type="entry name" value="RX-like_CC"/>
</dbReference>
<evidence type="ECO:0000259" key="4">
    <source>
        <dbReference type="PROSITE" id="PS50011"/>
    </source>
</evidence>
<evidence type="ECO:0000256" key="1">
    <source>
        <dbReference type="ARBA" id="ARBA00022737"/>
    </source>
</evidence>
<keyword evidence="2" id="KW-0547">Nucleotide-binding</keyword>
<evidence type="ECO:0000256" key="3">
    <source>
        <dbReference type="ARBA" id="ARBA00022821"/>
    </source>
</evidence>
<dbReference type="Pfam" id="PF07714">
    <property type="entry name" value="PK_Tyr_Ser-Thr"/>
    <property type="match status" value="1"/>
</dbReference>
<comment type="caution">
    <text evidence="5">The sequence shown here is derived from an EMBL/GenBank/DDBJ whole genome shotgun (WGS) entry which is preliminary data.</text>
</comment>
<dbReference type="Pfam" id="PF18052">
    <property type="entry name" value="Rx_N"/>
    <property type="match status" value="1"/>
</dbReference>
<dbReference type="InterPro" id="IPR053293">
    <property type="entry name" value="OCM_Kinase"/>
</dbReference>
<evidence type="ECO:0000313" key="6">
    <source>
        <dbReference type="Proteomes" id="UP001457282"/>
    </source>
</evidence>
<gene>
    <name evidence="5" type="ORF">M0R45_031536</name>
</gene>
<dbReference type="Gene3D" id="1.10.510.10">
    <property type="entry name" value="Transferase(Phosphotransferase) domain 1"/>
    <property type="match status" value="1"/>
</dbReference>
<accession>A0AAW1WIF5</accession>
<dbReference type="PANTHER" id="PTHR47209">
    <property type="entry name" value="OS06G0639500 PROTEIN"/>
    <property type="match status" value="1"/>
</dbReference>
<keyword evidence="6" id="KW-1185">Reference proteome</keyword>
<dbReference type="GO" id="GO:0005524">
    <property type="term" value="F:ATP binding"/>
    <property type="evidence" value="ECO:0007669"/>
    <property type="project" value="InterPro"/>
</dbReference>
<dbReference type="AlphaFoldDB" id="A0AAW1WIF5"/>
<dbReference type="InterPro" id="IPR000719">
    <property type="entry name" value="Prot_kinase_dom"/>
</dbReference>
<keyword evidence="1" id="KW-0677">Repeat</keyword>
<dbReference type="EMBL" id="JBEDUW010000006">
    <property type="protein sequence ID" value="KAK9923102.1"/>
    <property type="molecule type" value="Genomic_DNA"/>
</dbReference>
<dbReference type="CDD" id="cd14798">
    <property type="entry name" value="RX-CC_like"/>
    <property type="match status" value="1"/>
</dbReference>
<name>A0AAW1WIF5_RUBAR</name>
<dbReference type="InterPro" id="IPR041118">
    <property type="entry name" value="Rx_N"/>
</dbReference>
<sequence>MAEALVSVVLEQLASITSQQVQQRVKLVVDVKNEVETLTHSFRAIEAALKDAEERQVKEASVRLWLDNLKDASYEVEDVLDEWNTEILRVHLVKQEEKAGDAVVTTKKKVCLCIPTAFFRFGLHIRVIRRYDIAQKIKEINGRLALIASERQTYNFHDQYTKSSTEQIERQKTTSFVDRKKEEQIAKAKPTISFEYEVFERDPDHLTTVVATLTPTDDYDEYHEVAVKMLHPLKEEDRENFLRKFKKLFFKFCRLCGVYWFHGISIFDERICIAMKFYESSVGDRVARMKGGKLQLFDVLRYGIELAKGISDLHSLGLLVLNLKPSNFLVDEHDLRDLGSHFYFLGVLCLILIWLSDSELQTTCFQNSGNQK</sequence>
<dbReference type="InterPro" id="IPR011009">
    <property type="entry name" value="Kinase-like_dom_sf"/>
</dbReference>
<organism evidence="5 6">
    <name type="scientific">Rubus argutus</name>
    <name type="common">Southern blackberry</name>
    <dbReference type="NCBI Taxonomy" id="59490"/>
    <lineage>
        <taxon>Eukaryota</taxon>
        <taxon>Viridiplantae</taxon>
        <taxon>Streptophyta</taxon>
        <taxon>Embryophyta</taxon>
        <taxon>Tracheophyta</taxon>
        <taxon>Spermatophyta</taxon>
        <taxon>Magnoliopsida</taxon>
        <taxon>eudicotyledons</taxon>
        <taxon>Gunneridae</taxon>
        <taxon>Pentapetalae</taxon>
        <taxon>rosids</taxon>
        <taxon>fabids</taxon>
        <taxon>Rosales</taxon>
        <taxon>Rosaceae</taxon>
        <taxon>Rosoideae</taxon>
        <taxon>Rosoideae incertae sedis</taxon>
        <taxon>Rubus</taxon>
    </lineage>
</organism>
<evidence type="ECO:0000256" key="2">
    <source>
        <dbReference type="ARBA" id="ARBA00022741"/>
    </source>
</evidence>
<feature type="domain" description="Protein kinase" evidence="4">
    <location>
        <begin position="196"/>
        <end position="372"/>
    </location>
</feature>